<feature type="compositionally biased region" description="Low complexity" evidence="1">
    <location>
        <begin position="156"/>
        <end position="174"/>
    </location>
</feature>
<evidence type="ECO:0000313" key="3">
    <source>
        <dbReference type="EMBL" id="VUF13214.1"/>
    </source>
</evidence>
<proteinExistence type="predicted"/>
<dbReference type="EMBL" id="CABFVH010000017">
    <property type="protein sequence ID" value="VUF13214.1"/>
    <property type="molecule type" value="Genomic_DNA"/>
</dbReference>
<reference evidence="2" key="3">
    <citation type="submission" date="2021-08" db="EMBL/GenBank/DDBJ databases">
        <authorList>
            <person name="Tani A."/>
            <person name="Ola A."/>
            <person name="Ogura Y."/>
            <person name="Katsura K."/>
            <person name="Hayashi T."/>
        </authorList>
    </citation>
    <scope>NUCLEOTIDE SEQUENCE</scope>
    <source>
        <strain evidence="2">DSM 22415</strain>
    </source>
</reference>
<accession>A0A564FZC7</accession>
<feature type="compositionally biased region" description="Gly residues" evidence="1">
    <location>
        <begin position="512"/>
        <end position="527"/>
    </location>
</feature>
<feature type="compositionally biased region" description="Gly residues" evidence="1">
    <location>
        <begin position="483"/>
        <end position="493"/>
    </location>
</feature>
<feature type="compositionally biased region" description="Low complexity" evidence="1">
    <location>
        <begin position="847"/>
        <end position="864"/>
    </location>
</feature>
<feature type="region of interest" description="Disordered" evidence="1">
    <location>
        <begin position="283"/>
        <end position="307"/>
    </location>
</feature>
<feature type="region of interest" description="Disordered" evidence="1">
    <location>
        <begin position="402"/>
        <end position="1019"/>
    </location>
</feature>
<dbReference type="Proteomes" id="UP001055303">
    <property type="component" value="Unassembled WGS sequence"/>
</dbReference>
<feature type="compositionally biased region" description="Low complexity" evidence="1">
    <location>
        <begin position="878"/>
        <end position="907"/>
    </location>
</feature>
<dbReference type="EMBL" id="BPQI01000098">
    <property type="protein sequence ID" value="GJD57306.1"/>
    <property type="molecule type" value="Genomic_DNA"/>
</dbReference>
<feature type="compositionally biased region" description="Low complexity" evidence="1">
    <location>
        <begin position="686"/>
        <end position="703"/>
    </location>
</feature>
<keyword evidence="5" id="KW-1185">Reference proteome</keyword>
<feature type="compositionally biased region" description="Low complexity" evidence="1">
    <location>
        <begin position="822"/>
        <end position="832"/>
    </location>
</feature>
<sequence length="1028" mass="98961">MSTVVPFLRPAAARPGSWSQQELAEFYRVEAALIRAGIGIASEHGLSDEGEPWFVFCRPDGDAIIHFARIDGSYLIASEVLDRPVRGADFRALIDQIARLHPDLLPIPAAAAGTKLVVHPAALLAALVAAAALSLSAEDAHAGEIGAGPEGAFPLPASGAAGAAQGQPQPAKAKGAGGPSDQESSRKQIEAIILSAMIFAAEALAADHRDASAELGLALADPAGGAPSQIAQGDAVSGSSGAHGSGLGAVSATQSAGLTAQGSGASQAAASAGSRIDAAPAVRTDLPGDRAGPPGSEAGHPSPSFGIDVALIGAPAEAGAVRTGSQQTSTAGRTESAAATLDGSGAAGGDQRGSSAPAPTADPGGQSRSADAGQSDAGSGTAQPAWANAGVQTVVNRTPATVSRDADGQGNGQGNDNGQGNNSQGNGKGHGSLAETAAGDSAQVEQANRGNGQGNGNGQGSQSEAAAGDNTQVEQTGRSNGQGNNGQGNGNGHGSQDEAAAGNNLQVEQTSGGNGQGNNGQGNGNGHGSQAETVAGDNAQVEQTGRSNGQGNNGQGNGNGSQAEAAAGDSAKVEQTGHGNGQGNNGQSNGSQAQSDAHGAIESGTHGNGNGRMPDNGGDQGSVTQSKAVPAAGVDPQAGRPDSHGHGTDAAEQGDHRGPGAHGAHGIEPASVQGTPKGTVEARSDAAPGAPAHASANPAASGHGADKATDAQLPNDGHGATGSEASGRGAAADHASAQPNGHSQDAGSPSAEHARGGPSDHGPAHAADSTTSSDPPNGGLSGAKEHGAAAAHGQSPDAADHGPPMQTGSGPATAEDHPGTPPASAAQTASSGNGHAQAGQAPADHGAASAVTAATPAAGQEATAHGADNGLAAPSRGPSPTAASQAETTSQSETSPAHHVQGQVAAGGPAGDRVDHGSAESPASQTPDAQPQHPSGEDAAKAVALPPPGQTGSTGTANALSGHAGPDQPPPRAAIDASGNLVFHADNHRDPAPPAASHGPDDPAAHPTVGLVGISDQAHPVHDLYHHT</sequence>
<dbReference type="RefSeq" id="WP_144765024.1">
    <property type="nucleotide sequence ID" value="NZ_BPQI01000098.1"/>
</dbReference>
<evidence type="ECO:0000313" key="2">
    <source>
        <dbReference type="EMBL" id="GJD57306.1"/>
    </source>
</evidence>
<evidence type="ECO:0000313" key="5">
    <source>
        <dbReference type="Proteomes" id="UP001055303"/>
    </source>
</evidence>
<feature type="region of interest" description="Disordered" evidence="1">
    <location>
        <begin position="224"/>
        <end position="246"/>
    </location>
</feature>
<feature type="compositionally biased region" description="Polar residues" evidence="1">
    <location>
        <begin position="950"/>
        <end position="959"/>
    </location>
</feature>
<feature type="compositionally biased region" description="Basic and acidic residues" evidence="1">
    <location>
        <begin position="641"/>
        <end position="658"/>
    </location>
</feature>
<dbReference type="OrthoDB" id="7182023at2"/>
<gene>
    <name evidence="2" type="ORF">IFDJLNFL_3207</name>
    <name evidence="3" type="ORF">MTDSW087_02913</name>
</gene>
<feature type="region of interest" description="Disordered" evidence="1">
    <location>
        <begin position="156"/>
        <end position="186"/>
    </location>
</feature>
<organism evidence="3 4">
    <name type="scientific">Methylobacterium dankookense</name>
    <dbReference type="NCBI Taxonomy" id="560405"/>
    <lineage>
        <taxon>Bacteria</taxon>
        <taxon>Pseudomonadati</taxon>
        <taxon>Pseudomonadota</taxon>
        <taxon>Alphaproteobacteria</taxon>
        <taxon>Hyphomicrobiales</taxon>
        <taxon>Methylobacteriaceae</taxon>
        <taxon>Methylobacterium</taxon>
    </lineage>
</organism>
<protein>
    <submittedName>
        <fullName evidence="3">Uncharacterized protein</fullName>
    </submittedName>
</protein>
<evidence type="ECO:0000256" key="1">
    <source>
        <dbReference type="SAM" id="MobiDB-lite"/>
    </source>
</evidence>
<evidence type="ECO:0000313" key="4">
    <source>
        <dbReference type="Proteomes" id="UP000401717"/>
    </source>
</evidence>
<feature type="compositionally biased region" description="Polar residues" evidence="1">
    <location>
        <begin position="469"/>
        <end position="479"/>
    </location>
</feature>
<feature type="compositionally biased region" description="Low complexity" evidence="1">
    <location>
        <begin position="585"/>
        <end position="595"/>
    </location>
</feature>
<reference evidence="3 4" key="1">
    <citation type="submission" date="2019-06" db="EMBL/GenBank/DDBJ databases">
        <authorList>
            <person name="Rodrigo-Torres L."/>
            <person name="Arahal R. D."/>
            <person name="Lucena T."/>
        </authorList>
    </citation>
    <scope>NUCLEOTIDE SEQUENCE [LARGE SCALE GENOMIC DNA]</scope>
    <source>
        <strain evidence="3 4">SW08-7</strain>
    </source>
</reference>
<dbReference type="AlphaFoldDB" id="A0A564FZC7"/>
<feature type="compositionally biased region" description="Polar residues" evidence="1">
    <location>
        <begin position="323"/>
        <end position="333"/>
    </location>
</feature>
<name>A0A564FZC7_9HYPH</name>
<reference evidence="2" key="2">
    <citation type="journal article" date="2021" name="Front. Microbiol.">
        <title>Comprehensive Comparative Genomics and Phenotyping of Methylobacterium Species.</title>
        <authorList>
            <person name="Alessa O."/>
            <person name="Ogura Y."/>
            <person name="Fujitani Y."/>
            <person name="Takami H."/>
            <person name="Hayashi T."/>
            <person name="Sahin N."/>
            <person name="Tani A."/>
        </authorList>
    </citation>
    <scope>NUCLEOTIDE SEQUENCE</scope>
    <source>
        <strain evidence="2">DSM 22415</strain>
    </source>
</reference>
<feature type="compositionally biased region" description="Polar residues" evidence="1">
    <location>
        <begin position="737"/>
        <end position="747"/>
    </location>
</feature>
<dbReference type="Proteomes" id="UP000401717">
    <property type="component" value="Unassembled WGS sequence"/>
</dbReference>
<feature type="region of interest" description="Disordered" evidence="1">
    <location>
        <begin position="319"/>
        <end position="390"/>
    </location>
</feature>
<feature type="compositionally biased region" description="Polar residues" evidence="1">
    <location>
        <begin position="921"/>
        <end position="933"/>
    </location>
</feature>